<evidence type="ECO:0000313" key="5">
    <source>
        <dbReference type="Proteomes" id="UP000433309"/>
    </source>
</evidence>
<accession>A0A6I2L4T8</accession>
<dbReference type="PANTHER" id="PTHR13504:SF38">
    <property type="entry name" value="FIDO DOMAIN-CONTAINING PROTEIN"/>
    <property type="match status" value="1"/>
</dbReference>
<gene>
    <name evidence="4" type="ORF">GJ699_14795</name>
</gene>
<dbReference type="InterPro" id="IPR040198">
    <property type="entry name" value="Fido_containing"/>
</dbReference>
<dbReference type="AlphaFoldDB" id="A0A6I2L4T8"/>
<sequence length="500" mass="54993">MNTLLKSLAQQDIYVTAQLTPAERKRVERLAKDGELTRVYKGLYIRSDGSDADVARSVAAKWAAVAGVVAPGGVVSHWSALAGGPKDGMVVISHPTLTRRSIKLPGLTLEIRNGAGILAGDMPLGGFGLHFAGRTRALLENIGRKSPIRAGQQAVEHRLINILNSSGEQALTVIRDEAASLAQSLDLQDEAITLRHVIGALLGTHQRGELQTREGILVALGKPVDQARIERLNLLADHLRGASLPRIDGIPAGVARHHAAFIESYFSNYVEGTKFAIEEARDIVMNNRIVTSRPKDSHDILGVFRLAVEAPYRHSPPIAGEEFLQGLETWHVEMLHMRPEANPGRIKSQANYAGTTEFVQPSHVRGTLEEGSRISLSIPEGFARAVFYAFLISEIHPFDDGNGRLSRLVMNAELSRVGLHRIIIPTLFHPQYIDCVRLLTRDNQPAEYVRSLAKMARWCAQFNYADLDQLIATLRRTNALEESPAQYQLLNIDGSRTLDV</sequence>
<keyword evidence="5" id="KW-1185">Reference proteome</keyword>
<evidence type="ECO:0000256" key="1">
    <source>
        <dbReference type="PIRSR" id="PIRSR640198-1"/>
    </source>
</evidence>
<name>A0A6I2L4T8_9BURK</name>
<dbReference type="InterPro" id="IPR003812">
    <property type="entry name" value="Fido"/>
</dbReference>
<dbReference type="EMBL" id="WKJK01000007">
    <property type="protein sequence ID" value="MRW91259.1"/>
    <property type="molecule type" value="Genomic_DNA"/>
</dbReference>
<dbReference type="GO" id="GO:0005524">
    <property type="term" value="F:ATP binding"/>
    <property type="evidence" value="ECO:0007669"/>
    <property type="project" value="UniProtKB-KW"/>
</dbReference>
<proteinExistence type="predicted"/>
<dbReference type="RefSeq" id="WP_154377479.1">
    <property type="nucleotide sequence ID" value="NZ_WKJK01000007.1"/>
</dbReference>
<feature type="binding site" evidence="2">
    <location>
        <begin position="400"/>
        <end position="407"/>
    </location>
    <ligand>
        <name>ATP</name>
        <dbReference type="ChEBI" id="CHEBI:30616"/>
    </ligand>
</feature>
<keyword evidence="2" id="KW-0067">ATP-binding</keyword>
<feature type="active site" evidence="1">
    <location>
        <position position="396"/>
    </location>
</feature>
<keyword evidence="2" id="KW-0547">Nucleotide-binding</keyword>
<dbReference type="Pfam" id="PF02661">
    <property type="entry name" value="Fic"/>
    <property type="match status" value="1"/>
</dbReference>
<dbReference type="PANTHER" id="PTHR13504">
    <property type="entry name" value="FIDO DOMAIN-CONTAINING PROTEIN DDB_G0283145"/>
    <property type="match status" value="1"/>
</dbReference>
<evidence type="ECO:0000259" key="3">
    <source>
        <dbReference type="PROSITE" id="PS51459"/>
    </source>
</evidence>
<dbReference type="SUPFAM" id="SSF140931">
    <property type="entry name" value="Fic-like"/>
    <property type="match status" value="1"/>
</dbReference>
<feature type="domain" description="Fido" evidence="3">
    <location>
        <begin position="327"/>
        <end position="454"/>
    </location>
</feature>
<evidence type="ECO:0000256" key="2">
    <source>
        <dbReference type="PIRSR" id="PIRSR640198-2"/>
    </source>
</evidence>
<dbReference type="Proteomes" id="UP000433309">
    <property type="component" value="Unassembled WGS sequence"/>
</dbReference>
<protein>
    <submittedName>
        <fullName evidence="4">Cell filamentation protein Fic</fullName>
    </submittedName>
</protein>
<dbReference type="Gene3D" id="1.10.3290.10">
    <property type="entry name" value="Fido-like domain"/>
    <property type="match status" value="1"/>
</dbReference>
<comment type="caution">
    <text evidence="4">The sequence shown here is derived from an EMBL/GenBank/DDBJ whole genome shotgun (WGS) entry which is preliminary data.</text>
</comment>
<dbReference type="PROSITE" id="PS51459">
    <property type="entry name" value="FIDO"/>
    <property type="match status" value="1"/>
</dbReference>
<dbReference type="InterPro" id="IPR036597">
    <property type="entry name" value="Fido-like_dom_sf"/>
</dbReference>
<reference evidence="4 5" key="1">
    <citation type="submission" date="2019-11" db="EMBL/GenBank/DDBJ databases">
        <title>Novel species isolated from a subtropical stream in China.</title>
        <authorList>
            <person name="Lu H."/>
        </authorList>
    </citation>
    <scope>NUCLEOTIDE SEQUENCE [LARGE SCALE GENOMIC DNA]</scope>
    <source>
        <strain evidence="4 5">FT80W</strain>
    </source>
</reference>
<evidence type="ECO:0000313" key="4">
    <source>
        <dbReference type="EMBL" id="MRW91259.1"/>
    </source>
</evidence>
<organism evidence="4 5">
    <name type="scientific">Duganella guangzhouensis</name>
    <dbReference type="NCBI Taxonomy" id="2666084"/>
    <lineage>
        <taxon>Bacteria</taxon>
        <taxon>Pseudomonadati</taxon>
        <taxon>Pseudomonadota</taxon>
        <taxon>Betaproteobacteria</taxon>
        <taxon>Burkholderiales</taxon>
        <taxon>Oxalobacteraceae</taxon>
        <taxon>Telluria group</taxon>
        <taxon>Duganella</taxon>
    </lineage>
</organism>